<protein>
    <submittedName>
        <fullName evidence="1">Uncharacterized protein</fullName>
    </submittedName>
</protein>
<gene>
    <name evidence="1" type="ORF">CLV59_105438</name>
</gene>
<keyword evidence="2" id="KW-1185">Reference proteome</keyword>
<dbReference type="Proteomes" id="UP000249819">
    <property type="component" value="Unassembled WGS sequence"/>
</dbReference>
<evidence type="ECO:0000313" key="1">
    <source>
        <dbReference type="EMBL" id="RAJ80329.1"/>
    </source>
</evidence>
<dbReference type="AlphaFoldDB" id="A0A327VWL6"/>
<sequence>MKKAVVKKLNLGKIKVADLGQRPSIANMGEGFSSIKIACPSQGAPICSVDSCRH</sequence>
<dbReference type="EMBL" id="QLMA01000005">
    <property type="protein sequence ID" value="RAJ80329.1"/>
    <property type="molecule type" value="Genomic_DNA"/>
</dbReference>
<proteinExistence type="predicted"/>
<dbReference type="RefSeq" id="WP_170137794.1">
    <property type="nucleotide sequence ID" value="NZ_QLMA01000005.1"/>
</dbReference>
<organism evidence="1 2">
    <name type="scientific">Chitinophaga dinghuensis</name>
    <dbReference type="NCBI Taxonomy" id="1539050"/>
    <lineage>
        <taxon>Bacteria</taxon>
        <taxon>Pseudomonadati</taxon>
        <taxon>Bacteroidota</taxon>
        <taxon>Chitinophagia</taxon>
        <taxon>Chitinophagales</taxon>
        <taxon>Chitinophagaceae</taxon>
        <taxon>Chitinophaga</taxon>
    </lineage>
</organism>
<comment type="caution">
    <text evidence="1">The sequence shown here is derived from an EMBL/GenBank/DDBJ whole genome shotgun (WGS) entry which is preliminary data.</text>
</comment>
<accession>A0A327VWL6</accession>
<reference evidence="1 2" key="1">
    <citation type="submission" date="2018-06" db="EMBL/GenBank/DDBJ databases">
        <title>Genomic Encyclopedia of Archaeal and Bacterial Type Strains, Phase II (KMG-II): from individual species to whole genera.</title>
        <authorList>
            <person name="Goeker M."/>
        </authorList>
    </citation>
    <scope>NUCLEOTIDE SEQUENCE [LARGE SCALE GENOMIC DNA]</scope>
    <source>
        <strain evidence="1 2">DSM 29821</strain>
    </source>
</reference>
<evidence type="ECO:0000313" key="2">
    <source>
        <dbReference type="Proteomes" id="UP000249819"/>
    </source>
</evidence>
<name>A0A327VWL6_9BACT</name>